<comment type="similarity">
    <text evidence="7">Belongs to the ABC transporter superfamily. ABCB family. Heavy Metal importer (TC 3.A.1.210) subfamily.</text>
</comment>
<dbReference type="Proteomes" id="UP000034350">
    <property type="component" value="Unassembled WGS sequence"/>
</dbReference>
<evidence type="ECO:0000256" key="8">
    <source>
        <dbReference type="SAM" id="Phobius"/>
    </source>
</evidence>
<name>A0A0F9ZA98_9MICR</name>
<feature type="transmembrane region" description="Helical" evidence="8">
    <location>
        <begin position="136"/>
        <end position="159"/>
    </location>
</feature>
<dbReference type="PANTHER" id="PTHR24221:SF654">
    <property type="entry name" value="ATP-BINDING CASSETTE SUB-FAMILY B MEMBER 6"/>
    <property type="match status" value="1"/>
</dbReference>
<dbReference type="PROSITE" id="PS50893">
    <property type="entry name" value="ABC_TRANSPORTER_2"/>
    <property type="match status" value="1"/>
</dbReference>
<sequence length="577" mass="66299">MKKISNRKIIKEIIYNDLLKIRMLRYVIVPIIFLTIFYTVLEIKISTLVKNLNQSIANRKGEHTALERFVLQSLLVAVLTELNGFIFTGVVQYIYRNTAKSTFKGFISLSPKNFSTIGGGEIQTIIDRKSKSASELIEVFLTSLLPICLKLLFALIAVIKNMGGLAGFIMFVCVSCYATVTILIAQWRSNIRRELNNSENRSSNKLQDGLNNHETIVSFGTTDLEVDEYDHFLKINASNSNRLWRALYILNLSQRAIFLLQSFFIIYAGISGILSQNMSSNQLIYLMSITSTVTINLSNLGYLYTRYTQAIINARSTYDTMLDIKKENNKFKITEFKESIKFNNLSFGYESRQIFNKINLEIYKGEKVAIIGKNGSGKSTLLKLLLKFDEDYKGSILIDDIDIKKIKDEFYRNLLGYIPQNTFLFNESVKYNIKYGSFGISDEDIFALCKEFGLYDVFMNLENGFDTNVGERGRLLSGGEKQKILLMRTMLRNKEIMALDEPTAALDKESEKKILEIILQQEDRTVLMIIHNLELINKFDKIIYIDENNIEVYKNDIEGQKKFSTNLQYFLSYKLGK</sequence>
<evidence type="ECO:0000259" key="10">
    <source>
        <dbReference type="PROSITE" id="PS50929"/>
    </source>
</evidence>
<dbReference type="PROSITE" id="PS50929">
    <property type="entry name" value="ABC_TM1F"/>
    <property type="match status" value="1"/>
</dbReference>
<dbReference type="EMBL" id="JPQZ01000047">
    <property type="protein sequence ID" value="KKO74749.1"/>
    <property type="molecule type" value="Genomic_DNA"/>
</dbReference>
<keyword evidence="12" id="KW-1185">Reference proteome</keyword>
<dbReference type="InterPro" id="IPR003593">
    <property type="entry name" value="AAA+_ATPase"/>
</dbReference>
<dbReference type="GO" id="GO:0005524">
    <property type="term" value="F:ATP binding"/>
    <property type="evidence" value="ECO:0007669"/>
    <property type="project" value="UniProtKB-KW"/>
</dbReference>
<evidence type="ECO:0000256" key="1">
    <source>
        <dbReference type="ARBA" id="ARBA00004141"/>
    </source>
</evidence>
<dbReference type="InterPro" id="IPR039421">
    <property type="entry name" value="Type_1_exporter"/>
</dbReference>
<feature type="transmembrane region" description="Helical" evidence="8">
    <location>
        <begin position="256"/>
        <end position="277"/>
    </location>
</feature>
<dbReference type="GO" id="GO:0140359">
    <property type="term" value="F:ABC-type transporter activity"/>
    <property type="evidence" value="ECO:0007669"/>
    <property type="project" value="InterPro"/>
</dbReference>
<dbReference type="Pfam" id="PF00664">
    <property type="entry name" value="ABC_membrane"/>
    <property type="match status" value="1"/>
</dbReference>
<dbReference type="SMART" id="SM00382">
    <property type="entry name" value="AAA"/>
    <property type="match status" value="1"/>
</dbReference>
<dbReference type="GO" id="GO:0016887">
    <property type="term" value="F:ATP hydrolysis activity"/>
    <property type="evidence" value="ECO:0007669"/>
    <property type="project" value="InterPro"/>
</dbReference>
<keyword evidence="3" id="KW-0547">Nucleotide-binding</keyword>
<dbReference type="VEuPathDB" id="MicrosporidiaDB:NCER_100674"/>
<dbReference type="OrthoDB" id="6500128at2759"/>
<comment type="caution">
    <text evidence="11">The sequence shown here is derived from an EMBL/GenBank/DDBJ whole genome shotgun (WGS) entry which is preliminary data.</text>
</comment>
<gene>
    <name evidence="11" type="ORF">AAJ76_4700012172</name>
</gene>
<dbReference type="VEuPathDB" id="MicrosporidiaDB:G9O61_00g011250"/>
<dbReference type="Pfam" id="PF00005">
    <property type="entry name" value="ABC_tran"/>
    <property type="match status" value="1"/>
</dbReference>
<evidence type="ECO:0000313" key="11">
    <source>
        <dbReference type="EMBL" id="KKO74749.1"/>
    </source>
</evidence>
<evidence type="ECO:0000259" key="9">
    <source>
        <dbReference type="PROSITE" id="PS50893"/>
    </source>
</evidence>
<feature type="domain" description="ABC transporter" evidence="9">
    <location>
        <begin position="340"/>
        <end position="572"/>
    </location>
</feature>
<dbReference type="InterPro" id="IPR036640">
    <property type="entry name" value="ABC1_TM_sf"/>
</dbReference>
<evidence type="ECO:0000256" key="3">
    <source>
        <dbReference type="ARBA" id="ARBA00022741"/>
    </source>
</evidence>
<dbReference type="Gene3D" id="3.40.50.300">
    <property type="entry name" value="P-loop containing nucleotide triphosphate hydrolases"/>
    <property type="match status" value="1"/>
</dbReference>
<keyword evidence="6 8" id="KW-0472">Membrane</keyword>
<protein>
    <submittedName>
        <fullName evidence="11">Atm1 mitochondrial abc transporter</fullName>
    </submittedName>
</protein>
<feature type="domain" description="ABC transmembrane type-1" evidence="10">
    <location>
        <begin position="73"/>
        <end position="309"/>
    </location>
</feature>
<feature type="transmembrane region" description="Helical" evidence="8">
    <location>
        <begin position="21"/>
        <end position="41"/>
    </location>
</feature>
<keyword evidence="2 8" id="KW-0812">Transmembrane</keyword>
<evidence type="ECO:0000313" key="12">
    <source>
        <dbReference type="Proteomes" id="UP000034350"/>
    </source>
</evidence>
<dbReference type="SUPFAM" id="SSF52540">
    <property type="entry name" value="P-loop containing nucleoside triphosphate hydrolases"/>
    <property type="match status" value="1"/>
</dbReference>
<keyword evidence="4" id="KW-0067">ATP-binding</keyword>
<feature type="transmembrane region" description="Helical" evidence="8">
    <location>
        <begin position="283"/>
        <end position="305"/>
    </location>
</feature>
<dbReference type="InterPro" id="IPR027417">
    <property type="entry name" value="P-loop_NTPase"/>
</dbReference>
<dbReference type="InterPro" id="IPR011527">
    <property type="entry name" value="ABC1_TM_dom"/>
</dbReference>
<dbReference type="RefSeq" id="XP_024330491.1">
    <property type="nucleotide sequence ID" value="XM_024475720.1"/>
</dbReference>
<dbReference type="Gene3D" id="1.20.1560.10">
    <property type="entry name" value="ABC transporter type 1, transmembrane domain"/>
    <property type="match status" value="1"/>
</dbReference>
<keyword evidence="5 8" id="KW-1133">Transmembrane helix</keyword>
<dbReference type="InterPro" id="IPR003439">
    <property type="entry name" value="ABC_transporter-like_ATP-bd"/>
</dbReference>
<proteinExistence type="inferred from homology"/>
<dbReference type="GeneID" id="36320667"/>
<evidence type="ECO:0000256" key="2">
    <source>
        <dbReference type="ARBA" id="ARBA00022692"/>
    </source>
</evidence>
<evidence type="ECO:0000256" key="7">
    <source>
        <dbReference type="ARBA" id="ARBA00024363"/>
    </source>
</evidence>
<evidence type="ECO:0000256" key="5">
    <source>
        <dbReference type="ARBA" id="ARBA00022989"/>
    </source>
</evidence>
<accession>A0A0F9ZA98</accession>
<dbReference type="AlphaFoldDB" id="A0A0F9ZA98"/>
<evidence type="ECO:0000256" key="6">
    <source>
        <dbReference type="ARBA" id="ARBA00023136"/>
    </source>
</evidence>
<dbReference type="VEuPathDB" id="MicrosporidiaDB:AAJ76_4700012172"/>
<evidence type="ECO:0000256" key="4">
    <source>
        <dbReference type="ARBA" id="ARBA00022840"/>
    </source>
</evidence>
<feature type="transmembrane region" description="Helical" evidence="8">
    <location>
        <begin position="165"/>
        <end position="185"/>
    </location>
</feature>
<dbReference type="SUPFAM" id="SSF90123">
    <property type="entry name" value="ABC transporter transmembrane region"/>
    <property type="match status" value="1"/>
</dbReference>
<comment type="subcellular location">
    <subcellularLocation>
        <location evidence="1">Membrane</location>
        <topology evidence="1">Multi-pass membrane protein</topology>
    </subcellularLocation>
</comment>
<dbReference type="PANTHER" id="PTHR24221">
    <property type="entry name" value="ATP-BINDING CASSETTE SUB-FAMILY B"/>
    <property type="match status" value="1"/>
</dbReference>
<reference evidence="11 12" key="1">
    <citation type="journal article" date="2015" name="Environ. Microbiol.">
        <title>Genome analyses suggest the presence of polyploidy and recent human-driven expansions in eight global populations of the honeybee pathogen Nosema ceranae.</title>
        <authorList>
            <person name="Pelin A."/>
            <person name="Selman M."/>
            <person name="Aris-Brosou S."/>
            <person name="Farinelli L."/>
            <person name="Corradi N."/>
        </authorList>
    </citation>
    <scope>NUCLEOTIDE SEQUENCE [LARGE SCALE GENOMIC DNA]</scope>
    <source>
        <strain evidence="11 12">PA08 1199</strain>
    </source>
</reference>
<feature type="transmembrane region" description="Helical" evidence="8">
    <location>
        <begin position="69"/>
        <end position="95"/>
    </location>
</feature>
<organism evidence="11 12">
    <name type="scientific">Vairimorpha ceranae</name>
    <dbReference type="NCBI Taxonomy" id="40302"/>
    <lineage>
        <taxon>Eukaryota</taxon>
        <taxon>Fungi</taxon>
        <taxon>Fungi incertae sedis</taxon>
        <taxon>Microsporidia</taxon>
        <taxon>Nosematidae</taxon>
        <taxon>Vairimorpha</taxon>
    </lineage>
</organism>
<dbReference type="GO" id="GO:0016020">
    <property type="term" value="C:membrane"/>
    <property type="evidence" value="ECO:0007669"/>
    <property type="project" value="UniProtKB-SubCell"/>
</dbReference>